<dbReference type="InterPro" id="IPR028974">
    <property type="entry name" value="TSP_type-3_rpt"/>
</dbReference>
<dbReference type="InterPro" id="IPR001434">
    <property type="entry name" value="OmcB-like_DUF11"/>
</dbReference>
<evidence type="ECO:0000256" key="3">
    <source>
        <dbReference type="ARBA" id="ARBA00022837"/>
    </source>
</evidence>
<dbReference type="SMART" id="SM00710">
    <property type="entry name" value="PbH1"/>
    <property type="match status" value="12"/>
</dbReference>
<gene>
    <name evidence="7" type="ORF">OJ962_03900</name>
</gene>
<dbReference type="InterPro" id="IPR038081">
    <property type="entry name" value="CalX-like_sf"/>
</dbReference>
<dbReference type="Gene3D" id="4.10.1080.10">
    <property type="entry name" value="TSP type-3 repeat"/>
    <property type="match status" value="1"/>
</dbReference>
<dbReference type="SMART" id="SM00237">
    <property type="entry name" value="Calx_beta"/>
    <property type="match status" value="1"/>
</dbReference>
<dbReference type="Gene3D" id="2.160.20.10">
    <property type="entry name" value="Single-stranded right-handed beta-helix, Pectin lyase-like"/>
    <property type="match status" value="2"/>
</dbReference>
<dbReference type="Pfam" id="PF05048">
    <property type="entry name" value="NosD"/>
    <property type="match status" value="1"/>
</dbReference>
<reference evidence="7" key="1">
    <citation type="submission" date="2022-10" db="EMBL/GenBank/DDBJ databases">
        <title>The WGS of Solirubrobacter sp. CPCC 204708.</title>
        <authorList>
            <person name="Jiang Z."/>
        </authorList>
    </citation>
    <scope>NUCLEOTIDE SEQUENCE</scope>
    <source>
        <strain evidence="7">CPCC 204708</strain>
    </source>
</reference>
<evidence type="ECO:0000313" key="7">
    <source>
        <dbReference type="EMBL" id="MDA0136627.1"/>
    </source>
</evidence>
<dbReference type="InterPro" id="IPR007742">
    <property type="entry name" value="NosD_dom"/>
</dbReference>
<dbReference type="PANTHER" id="PTHR22990:SF15">
    <property type="entry name" value="F-BOX ONLY PROTEIN 10"/>
    <property type="match status" value="1"/>
</dbReference>
<organism evidence="7 8">
    <name type="scientific">Solirubrobacter deserti</name>
    <dbReference type="NCBI Taxonomy" id="2282478"/>
    <lineage>
        <taxon>Bacteria</taxon>
        <taxon>Bacillati</taxon>
        <taxon>Actinomycetota</taxon>
        <taxon>Thermoleophilia</taxon>
        <taxon>Solirubrobacterales</taxon>
        <taxon>Solirubrobacteraceae</taxon>
        <taxon>Solirubrobacter</taxon>
    </lineage>
</organism>
<dbReference type="Pfam" id="PF01345">
    <property type="entry name" value="DUF11"/>
    <property type="match status" value="1"/>
</dbReference>
<protein>
    <submittedName>
        <fullName evidence="7">Right-handed parallel beta-helix repeat-containing protein</fullName>
    </submittedName>
</protein>
<dbReference type="SUPFAM" id="SSF51126">
    <property type="entry name" value="Pectin lyase-like"/>
    <property type="match status" value="2"/>
</dbReference>
<evidence type="ECO:0000256" key="2">
    <source>
        <dbReference type="ARBA" id="ARBA00022737"/>
    </source>
</evidence>
<dbReference type="EMBL" id="JAPCID010000005">
    <property type="protein sequence ID" value="MDA0136627.1"/>
    <property type="molecule type" value="Genomic_DNA"/>
</dbReference>
<feature type="signal peptide" evidence="5">
    <location>
        <begin position="1"/>
        <end position="20"/>
    </location>
</feature>
<dbReference type="InterPro" id="IPR003644">
    <property type="entry name" value="Calx_beta"/>
</dbReference>
<dbReference type="InterPro" id="IPR011050">
    <property type="entry name" value="Pectin_lyase_fold/virulence"/>
</dbReference>
<feature type="chain" id="PRO_5045801341" evidence="5">
    <location>
        <begin position="21"/>
        <end position="2222"/>
    </location>
</feature>
<dbReference type="InterPro" id="IPR051550">
    <property type="entry name" value="SCF-Subunits/Alg-Epimerases"/>
</dbReference>
<sequence length="2222" mass="234424">MTRALLLALTVLALFAPAAAADTIVVNWGLDDPDHTDGTGVCETDEGNGFCTLRAAIQTANRTAGKDTIAFDLDRIAARIKPQTALPPITEAVLIDGWSVPGANPESGTPIVEIDGSDVPITDPGSHSGSIRVVTPYGLDVRAANSEIRGLAIHGFPTVQLGLANADSTIVQGNYFGLDSLGRDTGAMAIVGVYVYNTIQATIGGATAKTRNTISGNWTGVLVTGGRSVANLVHGNFLGSDPSGLRVIGNEANGVLVTSNFAVGAAVNTLVAGNLIVGSDNGVRVISATGTSVFNNWVGLTATGLGTDAMGERAGNNVGIDVHGAYDTLVGGGDEAWGNIVAGSRDAGVAVRYDSTDTRVEGNIVGTDPTGGAGVDYMGQPLRKAKAGIAVIPGGNGELPKRTVVGGEKPTMGNLSSNAEIGVAVLGPVEDVTLQRNLVGTDLPGFKAVPNDIGVAVGEEDDNEYGDSPINVRVGTPGHGNVISGNQRAGVMLRQRSHEIRVQGNKVGPGYDNRPIGNEEAGILVGGTGNVVEENVVAGNGAGIGAVENASEAVIRANQVKDNQDVGIAVKSVDAQEFPSRNTVEHNFVTGNGGHGIDVGQNVTETVIRANAVGRNDGSGVYVYDADDTIVDDNDVDENADDGVELLAAERVQLTRNAIDGNQGHGVHVATDTKEVVVGWGLEEQPLGGCVERCNVIARNGGAGVAVPGDEEPVTVRGNQFVENDGMAVDIGRSGPDALDAKDNDKVLNTAAGVHGTRDPQTDEVAITGQLPIGFDDDMVVDLYGLTAEQATGSERARSGTFIGSAFPDERGNFVLRTQEPYATYMAVVIDDFGRTSESSLQCSAYEGNADVDEDGLCNDWEMEGVDYDADGNADLMLGMGDPTQPDVFVEVDYTEGDFWGLGGDAAPSYLALSMVEEAFADAPKPIRLHLERDEELDEFDAPLEVMQRGPERHDDLRDLRYGNETEGCDGSFGSEEDREARYCFARLGARGLVYRYAVFTDDLAGWEDGAAAAGDALAIGVSDWGDPHMQAMAGGESVCVNPKLCRARVHAAVLMRELGHTLGLDERGREFAPNYLSVMNPSLTYSNFSWPRPLDFSRRVLPTLDEASLNEPEGLRAAGDPVWTETVRMAYDPEWDVCRPKTESVLHPVDWNSDGDTADVGVAASINDPDGTPDTTLQECEKPENKLDQIEGYDDWSNLRLDPRTVPSRYDEAQRRAAAPEVDHKQLLAVTDSDDDGTPNSTDNCTQRANPGQEDADADGIGDACLDLITERDVSLELTSDDPDPVIGRALTLTATLRNEFPLPATGLTARVPVPEGWTLEHAEATAGEYANGEWRVPSLAKRSDATLTLRVVPAQEVERSLVAELMAADQPDPDSKAGHPGEFEDDRVVLDFDPRPTEIVVGVADARVQEGNRAAVNAQVKLSLPRTWKRPVTVGYTTVAGTATEDDFTAAQATVTIAPGKQSAVIEVPVRGDRLVEETERFTLALTVQGGALARDTATVTIVDNDAPARPGQLDFLGCVSEDRGPLSECQNTAAGLGEAGTVLAPDDRFMYLVGHDRISVVEHGNPPVVHQCYSLLDNIKGCDSTISRVVILDATFSPDGRFLYIVTRYGGTGLAPGIRVFARDPQTGKLSKAACYNGIAGCPILPGITELDRVKGGRTELRADDSQLIVIGDQPDGDPGRMLTFQRAADGTLSESRCYDEGEFAEAPCVPLDASWGNDAEVAPGGPGWLVRTDAGLLALERDAHGALSPAPCEACASFSGSGDVEVTPEAIYVASEHTLTTLTPDLHVASCVQDAGLDESRCPVRVEALAGLRGLRVSPDGKDLYAGARGGGVLVLHRDAAGAIVGGSCAVAETATSRCGDGFAGGGFAFREHEVWTARDGVLARFVRFAERGSGNRPPVCQGGTLYTKPGVPVDVALRCSDVDGDPVRLEVYTELKLGTLKLGDEGLGRYTPGMTRGPEPIRFRANDGREWSPMAELTVYVDDLAPVCESGRQGFRAPIETQVVVRCTDPEGGPVKVELVDAPHVGTLSPEFVLRYETRASAETAFTFRATDEGGNVSALARMELVLTYHAPQVPPELGGGPAPQPTPGPGAGPGPGQSRGPGSSCRSNCRPDESGYVPVTITCPRDEGNQCVGDVQICDPKGCRRIGKTSAVLGKSTFKVMPGASKTVKVKLNKSLRSKLNKKRKLKVQLVVTLRRTGAPPLVTTTRVTLKAPKRR</sequence>
<dbReference type="PANTHER" id="PTHR22990">
    <property type="entry name" value="F-BOX ONLY PROTEIN"/>
    <property type="match status" value="1"/>
</dbReference>
<accession>A0ABT4RDN6</accession>
<dbReference type="RefSeq" id="WP_202952233.1">
    <property type="nucleotide sequence ID" value="NZ_JAPCID010000005.1"/>
</dbReference>
<evidence type="ECO:0000313" key="8">
    <source>
        <dbReference type="Proteomes" id="UP001147700"/>
    </source>
</evidence>
<feature type="region of interest" description="Disordered" evidence="4">
    <location>
        <begin position="1231"/>
        <end position="1260"/>
    </location>
</feature>
<evidence type="ECO:0000256" key="1">
    <source>
        <dbReference type="ARBA" id="ARBA00022729"/>
    </source>
</evidence>
<name>A0ABT4RDN6_9ACTN</name>
<keyword evidence="8" id="KW-1185">Reference proteome</keyword>
<keyword evidence="1 5" id="KW-0732">Signal</keyword>
<dbReference type="Pfam" id="PF03160">
    <property type="entry name" value="Calx-beta"/>
    <property type="match status" value="1"/>
</dbReference>
<feature type="compositionally biased region" description="Pro residues" evidence="4">
    <location>
        <begin position="2088"/>
        <end position="2098"/>
    </location>
</feature>
<keyword evidence="2" id="KW-0677">Repeat</keyword>
<evidence type="ECO:0000256" key="5">
    <source>
        <dbReference type="SAM" id="SignalP"/>
    </source>
</evidence>
<proteinExistence type="predicted"/>
<feature type="domain" description="Calx-beta" evidence="6">
    <location>
        <begin position="1390"/>
        <end position="1489"/>
    </location>
</feature>
<keyword evidence="3" id="KW-0106">Calcium</keyword>
<dbReference type="SUPFAM" id="SSF141072">
    <property type="entry name" value="CalX-like"/>
    <property type="match status" value="1"/>
</dbReference>
<dbReference type="InterPro" id="IPR006626">
    <property type="entry name" value="PbH1"/>
</dbReference>
<dbReference type="InterPro" id="IPR012334">
    <property type="entry name" value="Pectin_lyas_fold"/>
</dbReference>
<dbReference type="Gene3D" id="2.60.40.2030">
    <property type="match status" value="1"/>
</dbReference>
<evidence type="ECO:0000256" key="4">
    <source>
        <dbReference type="SAM" id="MobiDB-lite"/>
    </source>
</evidence>
<feature type="region of interest" description="Disordered" evidence="4">
    <location>
        <begin position="2077"/>
        <end position="2115"/>
    </location>
</feature>
<dbReference type="Proteomes" id="UP001147700">
    <property type="component" value="Unassembled WGS sequence"/>
</dbReference>
<comment type="caution">
    <text evidence="7">The sequence shown here is derived from an EMBL/GenBank/DDBJ whole genome shotgun (WGS) entry which is preliminary data.</text>
</comment>
<evidence type="ECO:0000259" key="6">
    <source>
        <dbReference type="SMART" id="SM00237"/>
    </source>
</evidence>
<dbReference type="SUPFAM" id="SSF75011">
    <property type="entry name" value="3-carboxy-cis,cis-mucoante lactonizing enzyme"/>
    <property type="match status" value="1"/>
</dbReference>
<feature type="compositionally biased region" description="Polar residues" evidence="4">
    <location>
        <begin position="1239"/>
        <end position="1251"/>
    </location>
</feature>